<gene>
    <name evidence="1" type="ORF">ACFYTF_19430</name>
</gene>
<comment type="caution">
    <text evidence="1">The sequence shown here is derived from an EMBL/GenBank/DDBJ whole genome shotgun (WGS) entry which is preliminary data.</text>
</comment>
<dbReference type="Proteomes" id="UP001601444">
    <property type="component" value="Unassembled WGS sequence"/>
</dbReference>
<dbReference type="InterPro" id="IPR050627">
    <property type="entry name" value="Nitroreductase/BluB"/>
</dbReference>
<keyword evidence="2" id="KW-1185">Reference proteome</keyword>
<dbReference type="Gene3D" id="3.40.109.10">
    <property type="entry name" value="NADH Oxidase"/>
    <property type="match status" value="1"/>
</dbReference>
<dbReference type="SUPFAM" id="SSF55469">
    <property type="entry name" value="FMN-dependent nitroreductase-like"/>
    <property type="match status" value="2"/>
</dbReference>
<dbReference type="NCBIfam" id="NF047509">
    <property type="entry name" value="Rv3131_FMN_oxido"/>
    <property type="match status" value="1"/>
</dbReference>
<dbReference type="EMBL" id="JBIAMX010000012">
    <property type="protein sequence ID" value="MFF0545006.1"/>
    <property type="molecule type" value="Genomic_DNA"/>
</dbReference>
<dbReference type="PANTHER" id="PTHR23026:SF123">
    <property type="entry name" value="NAD(P)H NITROREDUCTASE RV3131-RELATED"/>
    <property type="match status" value="1"/>
</dbReference>
<protein>
    <submittedName>
        <fullName evidence="1">Acg family FMN-binding oxidoreductase</fullName>
    </submittedName>
</protein>
<sequence>MTTEPLPTIPDPAQVRAALALACRAPSVHNTQPWHWDFDGAELRLSRDATRLLGAADPQGRQAVISCGAVLHHARTAFAAAGWHTDTTRLPEPANPDLLARIGFRRWTDPPAGVFRRAAVMEHRYTDRLPLDPPRDWQSIRHELAKLTSPHHIGFDVLPEDARERLAAASEHSDALRRYDMEYQSEIHWWAGHSLPTEGVPAGALASEAEAARVGVARGFPAPAHPPRRAAIVDRSRLAVLSAAGDGPAEWLHAGEALSAVLLECAAAGLSTCALTHITEHPAGRRLLAALAGGPGIPQILVRIGSAPGEDRPERTPRRRIDEVLTVV</sequence>
<evidence type="ECO:0000313" key="2">
    <source>
        <dbReference type="Proteomes" id="UP001601444"/>
    </source>
</evidence>
<dbReference type="InterPro" id="IPR000415">
    <property type="entry name" value="Nitroreductase-like"/>
</dbReference>
<accession>A0ABW6PRG8</accession>
<proteinExistence type="predicted"/>
<dbReference type="RefSeq" id="WP_387701496.1">
    <property type="nucleotide sequence ID" value="NZ_JBIAMX010000012.1"/>
</dbReference>
<dbReference type="PANTHER" id="PTHR23026">
    <property type="entry name" value="NADPH NITROREDUCTASE"/>
    <property type="match status" value="1"/>
</dbReference>
<organism evidence="1 2">
    <name type="scientific">Nocardia thailandica</name>
    <dbReference type="NCBI Taxonomy" id="257275"/>
    <lineage>
        <taxon>Bacteria</taxon>
        <taxon>Bacillati</taxon>
        <taxon>Actinomycetota</taxon>
        <taxon>Actinomycetes</taxon>
        <taxon>Mycobacteriales</taxon>
        <taxon>Nocardiaceae</taxon>
        <taxon>Nocardia</taxon>
    </lineage>
</organism>
<reference evidence="1 2" key="1">
    <citation type="submission" date="2024-10" db="EMBL/GenBank/DDBJ databases">
        <title>The Natural Products Discovery Center: Release of the First 8490 Sequenced Strains for Exploring Actinobacteria Biosynthetic Diversity.</title>
        <authorList>
            <person name="Kalkreuter E."/>
            <person name="Kautsar S.A."/>
            <person name="Yang D."/>
            <person name="Bader C.D."/>
            <person name="Teijaro C.N."/>
            <person name="Fluegel L."/>
            <person name="Davis C.M."/>
            <person name="Simpson J.R."/>
            <person name="Lauterbach L."/>
            <person name="Steele A.D."/>
            <person name="Gui C."/>
            <person name="Meng S."/>
            <person name="Li G."/>
            <person name="Viehrig K."/>
            <person name="Ye F."/>
            <person name="Su P."/>
            <person name="Kiefer A.F."/>
            <person name="Nichols A."/>
            <person name="Cepeda A.J."/>
            <person name="Yan W."/>
            <person name="Fan B."/>
            <person name="Jiang Y."/>
            <person name="Adhikari A."/>
            <person name="Zheng C.-J."/>
            <person name="Schuster L."/>
            <person name="Cowan T.M."/>
            <person name="Smanski M.J."/>
            <person name="Chevrette M.G."/>
            <person name="De Carvalho L.P.S."/>
            <person name="Shen B."/>
        </authorList>
    </citation>
    <scope>NUCLEOTIDE SEQUENCE [LARGE SCALE GENOMIC DNA]</scope>
    <source>
        <strain evidence="1 2">NPDC004045</strain>
    </source>
</reference>
<evidence type="ECO:0000313" key="1">
    <source>
        <dbReference type="EMBL" id="MFF0545006.1"/>
    </source>
</evidence>
<name>A0ABW6PRG8_9NOCA</name>